<evidence type="ECO:0008006" key="3">
    <source>
        <dbReference type="Google" id="ProtNLM"/>
    </source>
</evidence>
<dbReference type="AlphaFoldDB" id="A0A2H1GEY9"/>
<organism evidence="1 2">
    <name type="scientific">Zymoseptoria tritici ST99CH_1E4</name>
    <dbReference type="NCBI Taxonomy" id="1276532"/>
    <lineage>
        <taxon>Eukaryota</taxon>
        <taxon>Fungi</taxon>
        <taxon>Dikarya</taxon>
        <taxon>Ascomycota</taxon>
        <taxon>Pezizomycotina</taxon>
        <taxon>Dothideomycetes</taxon>
        <taxon>Dothideomycetidae</taxon>
        <taxon>Mycosphaerellales</taxon>
        <taxon>Mycosphaerellaceae</taxon>
        <taxon>Zymoseptoria</taxon>
    </lineage>
</organism>
<dbReference type="Proteomes" id="UP000245764">
    <property type="component" value="Chromosome 5"/>
</dbReference>
<dbReference type="InterPro" id="IPR040632">
    <property type="entry name" value="Sulfotransfer_4"/>
</dbReference>
<sequence length="257" mass="28972">MSQTLVLTPEGDVDTTTTASGLQVVACGLPRTGTTTIGLALAILLDGTVLDGIQDTFLHGTASQQQEFLRMNTLAPDDPELLPLIEHILTSRLPYKATTDAPFTSYVSELITLYPDAKFVCTIRPFEPWYAFFTNIQHSFTLLVPYAWLWPSLRRCIGCVESGWKNRLRKRCISYAIPAGRKLLESPVFDKELLKDVWDTHIQHLRETVPERQLLMFDVRDGWKPLCDFLGKPVATKMIGKDDGSGDFEEVELEFPH</sequence>
<dbReference type="SUPFAM" id="SSF52540">
    <property type="entry name" value="P-loop containing nucleoside triphosphate hydrolases"/>
    <property type="match status" value="1"/>
</dbReference>
<evidence type="ECO:0000313" key="2">
    <source>
        <dbReference type="Proteomes" id="UP000245764"/>
    </source>
</evidence>
<dbReference type="PANTHER" id="PTHR36978:SF3">
    <property type="entry name" value="P-LOOP CONTAINING NUCLEOSIDE TRIPHOSPHATE HYDROLASE PROTEIN"/>
    <property type="match status" value="1"/>
</dbReference>
<name>A0A2H1GEY9_ZYMTR</name>
<proteinExistence type="predicted"/>
<evidence type="ECO:0000313" key="1">
    <source>
        <dbReference type="EMBL" id="SMR52115.1"/>
    </source>
</evidence>
<dbReference type="Gene3D" id="3.40.50.300">
    <property type="entry name" value="P-loop containing nucleotide triphosphate hydrolases"/>
    <property type="match status" value="1"/>
</dbReference>
<reference evidence="2" key="1">
    <citation type="submission" date="2017-05" db="EMBL/GenBank/DDBJ databases">
        <authorList>
            <person name="Song R."/>
            <person name="Chenine A.L."/>
            <person name="Ruprecht R.M."/>
        </authorList>
    </citation>
    <scope>NUCLEOTIDE SEQUENCE [LARGE SCALE GENOMIC DNA]</scope>
</reference>
<protein>
    <recommendedName>
        <fullName evidence="3">Sulfotransferase domain-containing protein</fullName>
    </recommendedName>
</protein>
<dbReference type="PANTHER" id="PTHR36978">
    <property type="entry name" value="P-LOOP CONTAINING NUCLEOTIDE TRIPHOSPHATE HYDROLASE"/>
    <property type="match status" value="1"/>
</dbReference>
<dbReference type="EMBL" id="LT854257">
    <property type="protein sequence ID" value="SMR52115.1"/>
    <property type="molecule type" value="Genomic_DNA"/>
</dbReference>
<dbReference type="InterPro" id="IPR027417">
    <property type="entry name" value="P-loop_NTPase"/>
</dbReference>
<gene>
    <name evidence="1" type="ORF">ZT1E4_G5646</name>
</gene>
<dbReference type="Pfam" id="PF17784">
    <property type="entry name" value="Sulfotransfer_4"/>
    <property type="match status" value="1"/>
</dbReference>
<accession>A0A2H1GEY9</accession>